<dbReference type="RefSeq" id="WP_311362112.1">
    <property type="nucleotide sequence ID" value="NZ_JAVRIE010000005.1"/>
</dbReference>
<gene>
    <name evidence="2" type="ORF">RM544_12355</name>
</gene>
<evidence type="ECO:0000313" key="2">
    <source>
        <dbReference type="EMBL" id="MDT0583335.1"/>
    </source>
</evidence>
<name>A0AAW8R6A0_9ALTE</name>
<organism evidence="2 3">
    <name type="scientific">Brumicola blandensis</name>
    <dbReference type="NCBI Taxonomy" id="3075611"/>
    <lineage>
        <taxon>Bacteria</taxon>
        <taxon>Pseudomonadati</taxon>
        <taxon>Pseudomonadota</taxon>
        <taxon>Gammaproteobacteria</taxon>
        <taxon>Alteromonadales</taxon>
        <taxon>Alteromonadaceae</taxon>
        <taxon>Brumicola</taxon>
    </lineage>
</organism>
<dbReference type="InterPro" id="IPR001466">
    <property type="entry name" value="Beta-lactam-related"/>
</dbReference>
<dbReference type="InterPro" id="IPR012338">
    <property type="entry name" value="Beta-lactam/transpept-like"/>
</dbReference>
<dbReference type="Proteomes" id="UP001249020">
    <property type="component" value="Unassembled WGS sequence"/>
</dbReference>
<dbReference type="Gene3D" id="3.40.710.10">
    <property type="entry name" value="DD-peptidase/beta-lactamase superfamily"/>
    <property type="match status" value="1"/>
</dbReference>
<proteinExistence type="predicted"/>
<feature type="domain" description="Beta-lactamase-related" evidence="1">
    <location>
        <begin position="87"/>
        <end position="368"/>
    </location>
</feature>
<dbReference type="InterPro" id="IPR050789">
    <property type="entry name" value="Diverse_Enzym_Activities"/>
</dbReference>
<comment type="caution">
    <text evidence="2">The sequence shown here is derived from an EMBL/GenBank/DDBJ whole genome shotgun (WGS) entry which is preliminary data.</text>
</comment>
<keyword evidence="2" id="KW-0378">Hydrolase</keyword>
<evidence type="ECO:0000313" key="3">
    <source>
        <dbReference type="Proteomes" id="UP001249020"/>
    </source>
</evidence>
<dbReference type="EMBL" id="JAVRIE010000005">
    <property type="protein sequence ID" value="MDT0583335.1"/>
    <property type="molecule type" value="Genomic_DNA"/>
</dbReference>
<sequence>MKKWIGGIFLILVLALGGVWLSLDKDTKNLLMNLPSDQNVMFWSVPQRDAGFRAIDKLPILAYNTIEKGEVVSELAVGDQMPMSSQSIDAYMQQQRTAGIVILHKGKIRLERYGLGFSKEGKWTSFSVAKSFTSTLVGAAIKDGFINSINDKVTDYIPSMLGSAYDDVTVEQLLTMTSGVQWNEDYSDPNSDVSRFNFHVPPEGVDVSASYLRQLPRATEPGTQWLYSTGETNLIGLLVSQATGKQLSQYLSEKVWQHIGSEQDATWVLNGTGHEISGCCIQASTRDFARFGQFIMQGAVVNGESIVPDDWFDFAVTKQADTGSSNSGYGYQWWTNNDGSFEGKGIFGQGIFIDPNRELIIATNGNWPKAVGSEWTTKRAAFYRSVQAAIDGE</sequence>
<dbReference type="AlphaFoldDB" id="A0AAW8R6A0"/>
<evidence type="ECO:0000259" key="1">
    <source>
        <dbReference type="Pfam" id="PF00144"/>
    </source>
</evidence>
<dbReference type="GO" id="GO:0016787">
    <property type="term" value="F:hydrolase activity"/>
    <property type="evidence" value="ECO:0007669"/>
    <property type="project" value="UniProtKB-KW"/>
</dbReference>
<dbReference type="PANTHER" id="PTHR43283:SF14">
    <property type="entry name" value="BLL8153 PROTEIN"/>
    <property type="match status" value="1"/>
</dbReference>
<accession>A0AAW8R6A0</accession>
<dbReference type="SUPFAM" id="SSF56601">
    <property type="entry name" value="beta-lactamase/transpeptidase-like"/>
    <property type="match status" value="1"/>
</dbReference>
<reference evidence="2 3" key="1">
    <citation type="submission" date="2023-09" db="EMBL/GenBank/DDBJ databases">
        <authorList>
            <person name="Rey-Velasco X."/>
        </authorList>
    </citation>
    <scope>NUCLEOTIDE SEQUENCE [LARGE SCALE GENOMIC DNA]</scope>
    <source>
        <strain evidence="2 3">W409</strain>
    </source>
</reference>
<dbReference type="PANTHER" id="PTHR43283">
    <property type="entry name" value="BETA-LACTAMASE-RELATED"/>
    <property type="match status" value="1"/>
</dbReference>
<dbReference type="EC" id="3.1.1.103" evidence="2"/>
<keyword evidence="3" id="KW-1185">Reference proteome</keyword>
<protein>
    <submittedName>
        <fullName evidence="2">Serine hydrolase domain-containing protein</fullName>
        <ecNumber evidence="2">3.1.1.103</ecNumber>
    </submittedName>
</protein>
<dbReference type="Pfam" id="PF00144">
    <property type="entry name" value="Beta-lactamase"/>
    <property type="match status" value="1"/>
</dbReference>